<dbReference type="Pfam" id="PF03190">
    <property type="entry name" value="Thioredox_DsbH"/>
    <property type="match status" value="1"/>
</dbReference>
<feature type="domain" description="Spermatogenesis-associated protein 20-like TRX" evidence="1">
    <location>
        <begin position="9"/>
        <end position="164"/>
    </location>
</feature>
<dbReference type="InterPro" id="IPR012341">
    <property type="entry name" value="6hp_glycosidase-like_sf"/>
</dbReference>
<protein>
    <recommendedName>
        <fullName evidence="1">Spermatogenesis-associated protein 20-like TRX domain-containing protein</fullName>
    </recommendedName>
</protein>
<dbReference type="InterPro" id="IPR008928">
    <property type="entry name" value="6-hairpin_glycosidase_sf"/>
</dbReference>
<proteinExistence type="predicted"/>
<keyword evidence="3" id="KW-1185">Reference proteome</keyword>
<dbReference type="GO" id="GO:0005975">
    <property type="term" value="P:carbohydrate metabolic process"/>
    <property type="evidence" value="ECO:0007669"/>
    <property type="project" value="InterPro"/>
</dbReference>
<dbReference type="InterPro" id="IPR036249">
    <property type="entry name" value="Thioredoxin-like_sf"/>
</dbReference>
<evidence type="ECO:0000313" key="3">
    <source>
        <dbReference type="Proteomes" id="UP000193247"/>
    </source>
</evidence>
<reference evidence="2 3" key="1">
    <citation type="submission" date="2017-04" db="EMBL/GenBank/DDBJ databases">
        <title>The new phylogeny of genus Mycobacterium.</title>
        <authorList>
            <person name="Tortoli E."/>
            <person name="Trovato A."/>
            <person name="Cirillo D.M."/>
        </authorList>
    </citation>
    <scope>NUCLEOTIDE SEQUENCE [LARGE SCALE GENOMIC DNA]</scope>
    <source>
        <strain evidence="2 3">TBL 1200985</strain>
    </source>
</reference>
<dbReference type="EMBL" id="NCXP01000038">
    <property type="protein sequence ID" value="OSC38387.1"/>
    <property type="molecule type" value="Genomic_DNA"/>
</dbReference>
<dbReference type="PANTHER" id="PTHR42899:SF1">
    <property type="entry name" value="SPERMATOGENESIS-ASSOCIATED PROTEIN 20"/>
    <property type="match status" value="1"/>
</dbReference>
<dbReference type="AlphaFoldDB" id="A0A1X2LQ05"/>
<evidence type="ECO:0000313" key="2">
    <source>
        <dbReference type="EMBL" id="OSC38387.1"/>
    </source>
</evidence>
<dbReference type="PIRSF" id="PIRSF006402">
    <property type="entry name" value="UCP006402_thioredoxin"/>
    <property type="match status" value="1"/>
</dbReference>
<evidence type="ECO:0000259" key="1">
    <source>
        <dbReference type="Pfam" id="PF03190"/>
    </source>
</evidence>
<dbReference type="PANTHER" id="PTHR42899">
    <property type="entry name" value="SPERMATOGENESIS-ASSOCIATED PROTEIN 20"/>
    <property type="match status" value="1"/>
</dbReference>
<dbReference type="OrthoDB" id="9762614at2"/>
<dbReference type="InterPro" id="IPR024705">
    <property type="entry name" value="Ssp411"/>
</dbReference>
<gene>
    <name evidence="2" type="ORF">B8W66_20455</name>
</gene>
<dbReference type="RefSeq" id="WP_085327088.1">
    <property type="nucleotide sequence ID" value="NZ_NCXP01000038.1"/>
</dbReference>
<dbReference type="CDD" id="cd02955">
    <property type="entry name" value="SSP411"/>
    <property type="match status" value="1"/>
</dbReference>
<dbReference type="SUPFAM" id="SSF52833">
    <property type="entry name" value="Thioredoxin-like"/>
    <property type="match status" value="1"/>
</dbReference>
<sequence>MSPADSAGTNTLALATSPYLRQHADNPVHWQQWTPQALANAAARDVPILLSVGYAACHWCHVMAHESFEDDEVAAAMNEGFVCIKVDREERPDIDAVYMNATVALTGQGGWPMTCFLTPDGRPFFCGTYYPKAGFLQLLSAISDTWRERRADVEEASDHIAGELRSMVSGLPGGGPEVAPELCDHAVAVVLRDEDTVRGGFGAQASSGPKFPPSALLEALLRNYERTGSSAALPAVSRTGSAMARGGIYDQLAGGFARYSVDNAWVVPHFEKMLYDNALLLRAYAHWARRTGDRLARRVAAQTARFLLDELTDATLFVSSLDADADGREGSTYVWTPAQLTEVLGDDDGRWAAEVFAVTQSGTFEHGASVLQLPADPDDAGRLERIRAELLAARLTRVQPGRDDKVVTSWNGLAITALAEASVALAAPELARAAQRCATALLDLHVVEGRLRRASLGGVVGDSAAILEDHAMLATGLMALYQLRPEEAWLTAAAGLLDTALEHFGDPQRPGRWFDTADDAERLMLRPADPLDGATPSGASSIAEALLTAAHLVDGPRAERYLQVAADTLRAHAVLLERAPRSAGHWLAVAEAAVRGPLQIAVAGDGAQSPLLADARRLAPGGAIVIGGAEGSSAPLVGRDRVAGVDAAYVCRGRVCDLPVTSAAELAAALGVPGN</sequence>
<dbReference type="Proteomes" id="UP000193247">
    <property type="component" value="Unassembled WGS sequence"/>
</dbReference>
<organism evidence="2 3">
    <name type="scientific">Mycobacterium decipiens</name>
    <dbReference type="NCBI Taxonomy" id="1430326"/>
    <lineage>
        <taxon>Bacteria</taxon>
        <taxon>Bacillati</taxon>
        <taxon>Actinomycetota</taxon>
        <taxon>Actinomycetes</taxon>
        <taxon>Mycobacteriales</taxon>
        <taxon>Mycobacteriaceae</taxon>
        <taxon>Mycobacterium</taxon>
    </lineage>
</organism>
<dbReference type="InterPro" id="IPR004879">
    <property type="entry name" value="Ssp411-like_TRX"/>
</dbReference>
<comment type="caution">
    <text evidence="2">The sequence shown here is derived from an EMBL/GenBank/DDBJ whole genome shotgun (WGS) entry which is preliminary data.</text>
</comment>
<name>A0A1X2LQ05_9MYCO</name>
<dbReference type="Gene3D" id="3.40.30.10">
    <property type="entry name" value="Glutaredoxin"/>
    <property type="match status" value="1"/>
</dbReference>
<accession>A0A1X2LQ05</accession>
<dbReference type="Gene3D" id="1.50.10.10">
    <property type="match status" value="1"/>
</dbReference>
<dbReference type="SUPFAM" id="SSF48208">
    <property type="entry name" value="Six-hairpin glycosidases"/>
    <property type="match status" value="1"/>
</dbReference>
<dbReference type="STRING" id="1430326.B8W66_20455"/>